<feature type="transmembrane region" description="Helical" evidence="4">
    <location>
        <begin position="7"/>
        <end position="31"/>
    </location>
</feature>
<protein>
    <submittedName>
        <fullName evidence="6">MFS transporter</fullName>
    </submittedName>
</protein>
<feature type="transmembrane region" description="Helical" evidence="4">
    <location>
        <begin position="101"/>
        <end position="123"/>
    </location>
</feature>
<feature type="transmembrane region" description="Helical" evidence="4">
    <location>
        <begin position="278"/>
        <end position="299"/>
    </location>
</feature>
<dbReference type="EMBL" id="BMZI01000004">
    <property type="protein sequence ID" value="GHB21548.1"/>
    <property type="molecule type" value="Genomic_DNA"/>
</dbReference>
<name>A0ABQ3E3U6_9GAMM</name>
<feature type="transmembrane region" description="Helical" evidence="4">
    <location>
        <begin position="167"/>
        <end position="191"/>
    </location>
</feature>
<evidence type="ECO:0000256" key="3">
    <source>
        <dbReference type="ARBA" id="ARBA00023136"/>
    </source>
</evidence>
<dbReference type="Pfam" id="PF07690">
    <property type="entry name" value="MFS_1"/>
    <property type="match status" value="2"/>
</dbReference>
<feature type="transmembrane region" description="Helical" evidence="4">
    <location>
        <begin position="135"/>
        <end position="155"/>
    </location>
</feature>
<dbReference type="InterPro" id="IPR036259">
    <property type="entry name" value="MFS_trans_sf"/>
</dbReference>
<feature type="domain" description="Major facilitator superfamily (MFS) profile" evidence="5">
    <location>
        <begin position="210"/>
        <end position="397"/>
    </location>
</feature>
<reference evidence="7" key="1">
    <citation type="journal article" date="2019" name="Int. J. Syst. Evol. Microbiol.">
        <title>The Global Catalogue of Microorganisms (GCM) 10K type strain sequencing project: providing services to taxonomists for standard genome sequencing and annotation.</title>
        <authorList>
            <consortium name="The Broad Institute Genomics Platform"/>
            <consortium name="The Broad Institute Genome Sequencing Center for Infectious Disease"/>
            <person name="Wu L."/>
            <person name="Ma J."/>
        </authorList>
    </citation>
    <scope>NUCLEOTIDE SEQUENCE [LARGE SCALE GENOMIC DNA]</scope>
    <source>
        <strain evidence="7">KCTC 32998</strain>
    </source>
</reference>
<feature type="transmembrane region" description="Helical" evidence="4">
    <location>
        <begin position="305"/>
        <end position="325"/>
    </location>
</feature>
<feature type="transmembrane region" description="Helical" evidence="4">
    <location>
        <begin position="51"/>
        <end position="69"/>
    </location>
</feature>
<organism evidence="6 7">
    <name type="scientific">Salinicola rhizosphaerae</name>
    <dbReference type="NCBI Taxonomy" id="1443141"/>
    <lineage>
        <taxon>Bacteria</taxon>
        <taxon>Pseudomonadati</taxon>
        <taxon>Pseudomonadota</taxon>
        <taxon>Gammaproteobacteria</taxon>
        <taxon>Oceanospirillales</taxon>
        <taxon>Halomonadaceae</taxon>
        <taxon>Salinicola</taxon>
    </lineage>
</organism>
<feature type="transmembrane region" description="Helical" evidence="4">
    <location>
        <begin position="212"/>
        <end position="230"/>
    </location>
</feature>
<dbReference type="SUPFAM" id="SSF103473">
    <property type="entry name" value="MFS general substrate transporter"/>
    <property type="match status" value="1"/>
</dbReference>
<feature type="transmembrane region" description="Helical" evidence="4">
    <location>
        <begin position="337"/>
        <end position="357"/>
    </location>
</feature>
<dbReference type="Gene3D" id="1.20.1250.20">
    <property type="entry name" value="MFS general substrate transporter like domains"/>
    <property type="match status" value="1"/>
</dbReference>
<keyword evidence="7" id="KW-1185">Reference proteome</keyword>
<evidence type="ECO:0000256" key="1">
    <source>
        <dbReference type="ARBA" id="ARBA00022692"/>
    </source>
</evidence>
<comment type="caution">
    <text evidence="6">The sequence shown here is derived from an EMBL/GenBank/DDBJ whole genome shotgun (WGS) entry which is preliminary data.</text>
</comment>
<evidence type="ECO:0000256" key="2">
    <source>
        <dbReference type="ARBA" id="ARBA00022989"/>
    </source>
</evidence>
<dbReference type="InterPro" id="IPR020846">
    <property type="entry name" value="MFS_dom"/>
</dbReference>
<keyword evidence="1 4" id="KW-0812">Transmembrane</keyword>
<feature type="transmembrane region" description="Helical" evidence="4">
    <location>
        <begin position="76"/>
        <end position="95"/>
    </location>
</feature>
<accession>A0ABQ3E3U6</accession>
<evidence type="ECO:0000259" key="5">
    <source>
        <dbReference type="PROSITE" id="PS50850"/>
    </source>
</evidence>
<feature type="transmembrane region" description="Helical" evidence="4">
    <location>
        <begin position="250"/>
        <end position="266"/>
    </location>
</feature>
<dbReference type="PROSITE" id="PS50850">
    <property type="entry name" value="MFS"/>
    <property type="match status" value="1"/>
</dbReference>
<dbReference type="Proteomes" id="UP000646745">
    <property type="component" value="Unassembled WGS sequence"/>
</dbReference>
<keyword evidence="3 4" id="KW-0472">Membrane</keyword>
<sequence>MTSPARLPFAVWALTLCQALLISGNVLLIAINPLIGSRLTPNADWITLPVAAQLLGLTAATLPAGWLTARLGRKRTFMLANVIGLSGIAICIFALTSMRFWLFNAGTFAIGISIGAGMLYRFAAIELVDARRRDAALALVMAGGVIAAFTGPWLARHSRHWFEIDFMGAFIGLGGLYVTALIVLSTLRFPARPANPVATADRRTTPGNHRQRLAAIVSATLGYTVMNLAMTATPLAMTQAGHAFDQVANVIQWHMLAMFAPSFFTGRLTRRFGHARMIALGAVCLLASIICALLAPALWAFGIGLLLLGLGWNFVFLPASAWLTTTHSAQEAPRVQAINDCAVFSMTTLSALLAGPLNAWLGWQWLNLCLLPLVVVLMAVGLGTSSHRRQPVSANAR</sequence>
<dbReference type="RefSeq" id="WP_189444584.1">
    <property type="nucleotide sequence ID" value="NZ_BMZI01000004.1"/>
</dbReference>
<keyword evidence="2 4" id="KW-1133">Transmembrane helix</keyword>
<gene>
    <name evidence="6" type="ORF">GCM10009038_20510</name>
</gene>
<evidence type="ECO:0000256" key="4">
    <source>
        <dbReference type="SAM" id="Phobius"/>
    </source>
</evidence>
<dbReference type="PANTHER" id="PTHR23534">
    <property type="entry name" value="MFS PERMEASE"/>
    <property type="match status" value="1"/>
</dbReference>
<dbReference type="InterPro" id="IPR011701">
    <property type="entry name" value="MFS"/>
</dbReference>
<evidence type="ECO:0000313" key="7">
    <source>
        <dbReference type="Proteomes" id="UP000646745"/>
    </source>
</evidence>
<dbReference type="PANTHER" id="PTHR23534:SF1">
    <property type="entry name" value="MAJOR FACILITATOR SUPERFAMILY PROTEIN"/>
    <property type="match status" value="1"/>
</dbReference>
<proteinExistence type="predicted"/>
<evidence type="ECO:0000313" key="6">
    <source>
        <dbReference type="EMBL" id="GHB21548.1"/>
    </source>
</evidence>
<feature type="transmembrane region" description="Helical" evidence="4">
    <location>
        <begin position="363"/>
        <end position="383"/>
    </location>
</feature>